<feature type="region of interest" description="Disordered" evidence="1">
    <location>
        <begin position="96"/>
        <end position="120"/>
    </location>
</feature>
<reference evidence="3 4" key="1">
    <citation type="submission" date="2020-10" db="EMBL/GenBank/DDBJ databases">
        <title>Complete genome sequence of Corynebacterium massiliense DSM 45435, type strain of Corynebacterium massiliense.</title>
        <authorList>
            <person name="Busche T."/>
            <person name="Kalinowski J."/>
            <person name="Ruckert C."/>
        </authorList>
    </citation>
    <scope>NUCLEOTIDE SEQUENCE [LARGE SCALE GENOMIC DNA]</scope>
    <source>
        <strain evidence="3 4">DSM 45435</strain>
    </source>
</reference>
<dbReference type="InterPro" id="IPR007393">
    <property type="entry name" value="YlxR_dom"/>
</dbReference>
<evidence type="ECO:0000259" key="2">
    <source>
        <dbReference type="Pfam" id="PF04296"/>
    </source>
</evidence>
<evidence type="ECO:0000313" key="4">
    <source>
        <dbReference type="Proteomes" id="UP001220064"/>
    </source>
</evidence>
<dbReference type="PANTHER" id="PTHR34215:SF1">
    <property type="entry name" value="YLXR DOMAIN-CONTAINING PROTEIN"/>
    <property type="match status" value="1"/>
</dbReference>
<dbReference type="EMBL" id="CP063189">
    <property type="protein sequence ID" value="WCZ32728.1"/>
    <property type="molecule type" value="Genomic_DNA"/>
</dbReference>
<dbReference type="Gene3D" id="3.30.1230.10">
    <property type="entry name" value="YlxR-like"/>
    <property type="match status" value="1"/>
</dbReference>
<evidence type="ECO:0000256" key="1">
    <source>
        <dbReference type="SAM" id="MobiDB-lite"/>
    </source>
</evidence>
<accession>A0ABY7UAF1</accession>
<dbReference type="RefSeq" id="WP_022862201.1">
    <property type="nucleotide sequence ID" value="NZ_ATVG01000001.1"/>
</dbReference>
<dbReference type="PANTHER" id="PTHR34215">
    <property type="entry name" value="BLL0784 PROTEIN"/>
    <property type="match status" value="1"/>
</dbReference>
<dbReference type="SUPFAM" id="SSF64376">
    <property type="entry name" value="YlxR-like"/>
    <property type="match status" value="1"/>
</dbReference>
<proteinExistence type="predicted"/>
<evidence type="ECO:0000313" key="3">
    <source>
        <dbReference type="EMBL" id="WCZ32728.1"/>
    </source>
</evidence>
<sequence>MTKMSEPSAAPRVRTCIASRARHPDTELLRIVARRDEDGRVVVVADPHRRLPGRGAWLSPDLGALELAESKRAFNRALRVPGSVDTEPVRRYLTLQNAQQPADPGGEPVNDQSTVRKTEH</sequence>
<organism evidence="3 4">
    <name type="scientific">Corynebacterium massiliense DSM 45435</name>
    <dbReference type="NCBI Taxonomy" id="1121364"/>
    <lineage>
        <taxon>Bacteria</taxon>
        <taxon>Bacillati</taxon>
        <taxon>Actinomycetota</taxon>
        <taxon>Actinomycetes</taxon>
        <taxon>Mycobacteriales</taxon>
        <taxon>Corynebacteriaceae</taxon>
        <taxon>Corynebacterium</taxon>
    </lineage>
</organism>
<dbReference type="Pfam" id="PF04296">
    <property type="entry name" value="YlxR"/>
    <property type="match status" value="1"/>
</dbReference>
<keyword evidence="4" id="KW-1185">Reference proteome</keyword>
<name>A0ABY7UAF1_9CORY</name>
<dbReference type="InterPro" id="IPR037465">
    <property type="entry name" value="YlxR"/>
</dbReference>
<protein>
    <recommendedName>
        <fullName evidence="2">YlxR domain-containing protein</fullName>
    </recommendedName>
</protein>
<feature type="domain" description="YlxR" evidence="2">
    <location>
        <begin position="14"/>
        <end position="82"/>
    </location>
</feature>
<dbReference type="InterPro" id="IPR035931">
    <property type="entry name" value="YlxR-like_sf"/>
</dbReference>
<dbReference type="Proteomes" id="UP001220064">
    <property type="component" value="Chromosome"/>
</dbReference>
<gene>
    <name evidence="3" type="ORF">CMASS_06470</name>
</gene>